<feature type="transmembrane region" description="Helical" evidence="6">
    <location>
        <begin position="71"/>
        <end position="89"/>
    </location>
</feature>
<keyword evidence="8" id="KW-0436">Ligase</keyword>
<keyword evidence="9" id="KW-1185">Reference proteome</keyword>
<feature type="domain" description="O-antigen ligase-related" evidence="7">
    <location>
        <begin position="268"/>
        <end position="401"/>
    </location>
</feature>
<keyword evidence="3 6" id="KW-1133">Transmembrane helix</keyword>
<evidence type="ECO:0000256" key="1">
    <source>
        <dbReference type="ARBA" id="ARBA00004141"/>
    </source>
</evidence>
<dbReference type="EMBL" id="JBBUTH010000007">
    <property type="protein sequence ID" value="MEK8051148.1"/>
    <property type="molecule type" value="Genomic_DNA"/>
</dbReference>
<dbReference type="GO" id="GO:0016874">
    <property type="term" value="F:ligase activity"/>
    <property type="evidence" value="ECO:0007669"/>
    <property type="project" value="UniProtKB-KW"/>
</dbReference>
<keyword evidence="4 6" id="KW-0472">Membrane</keyword>
<evidence type="ECO:0000313" key="8">
    <source>
        <dbReference type="EMBL" id="MEK8051148.1"/>
    </source>
</evidence>
<feature type="transmembrane region" description="Helical" evidence="6">
    <location>
        <begin position="95"/>
        <end position="113"/>
    </location>
</feature>
<keyword evidence="2 6" id="KW-0812">Transmembrane</keyword>
<feature type="transmembrane region" description="Helical" evidence="6">
    <location>
        <begin position="388"/>
        <end position="413"/>
    </location>
</feature>
<feature type="transmembrane region" description="Helical" evidence="6">
    <location>
        <begin position="125"/>
        <end position="144"/>
    </location>
</feature>
<dbReference type="InterPro" id="IPR007016">
    <property type="entry name" value="O-antigen_ligase-rel_domated"/>
</dbReference>
<evidence type="ECO:0000256" key="5">
    <source>
        <dbReference type="SAM" id="MobiDB-lite"/>
    </source>
</evidence>
<dbReference type="Pfam" id="PF04932">
    <property type="entry name" value="Wzy_C"/>
    <property type="match status" value="1"/>
</dbReference>
<dbReference type="RefSeq" id="WP_341410839.1">
    <property type="nucleotide sequence ID" value="NZ_JBBUTH010000007.1"/>
</dbReference>
<feature type="region of interest" description="Disordered" evidence="5">
    <location>
        <begin position="472"/>
        <end position="497"/>
    </location>
</feature>
<comment type="caution">
    <text evidence="8">The sequence shown here is derived from an EMBL/GenBank/DDBJ whole genome shotgun (WGS) entry which is preliminary data.</text>
</comment>
<proteinExistence type="predicted"/>
<sequence length="497" mass="54946">MPSPWWPFALASLLVAALVAFDPLLSALLPHGLWQRLHLLELDYKLSWIAPLLMASITWLLLQVRKAPDARSLWIVLLLIALQTNGIKLGPGLDLITFLPFLIALGLLAEAMLRPDSPMQLSGLTFFGLLLLLLDLPHLANPLVHSPVTFLANFVSVFRALLVAFVLVNLIQTERHLTFTLQAFFVVAMASALVSVGQTAQAYFTGNSWTLVAEELETKPTFLGTTKRSSGLTAWPSWLADFLVMALPFTLFRLVNASTTRARAGHVLAVLLLLAGVVGTFTYASYAAFAVILLLFPVYGWPHRALHFLIGAMFFGALFYAFGGFDWAWHLFHKLVLQSAGIVERDVYLKAAIEELSRDPWWGSGFHAEQSFSENFYRKRVHNTGLQLWTNLGLAGFLVYLAMLGTLFTQLWLLAMSRSGPIRQHLQALALGLTGIVVEMFAEPHMSAPLVWFYLALAQSAILIANRQARGRPALPPPPAPTHPMATLSPAKQQHDA</sequence>
<dbReference type="InterPro" id="IPR051533">
    <property type="entry name" value="WaaL-like"/>
</dbReference>
<dbReference type="Proteomes" id="UP001365405">
    <property type="component" value="Unassembled WGS sequence"/>
</dbReference>
<feature type="transmembrane region" description="Helical" evidence="6">
    <location>
        <begin position="267"/>
        <end position="299"/>
    </location>
</feature>
<accession>A0ABU9CH24</accession>
<evidence type="ECO:0000256" key="4">
    <source>
        <dbReference type="ARBA" id="ARBA00023136"/>
    </source>
</evidence>
<comment type="subcellular location">
    <subcellularLocation>
        <location evidence="1">Membrane</location>
        <topology evidence="1">Multi-pass membrane protein</topology>
    </subcellularLocation>
</comment>
<evidence type="ECO:0000313" key="9">
    <source>
        <dbReference type="Proteomes" id="UP001365405"/>
    </source>
</evidence>
<evidence type="ECO:0000256" key="2">
    <source>
        <dbReference type="ARBA" id="ARBA00022692"/>
    </source>
</evidence>
<name>A0ABU9CH24_9BURK</name>
<evidence type="ECO:0000259" key="7">
    <source>
        <dbReference type="Pfam" id="PF04932"/>
    </source>
</evidence>
<evidence type="ECO:0000256" key="6">
    <source>
        <dbReference type="SAM" id="Phobius"/>
    </source>
</evidence>
<feature type="transmembrane region" description="Helical" evidence="6">
    <location>
        <begin position="235"/>
        <end position="255"/>
    </location>
</feature>
<feature type="transmembrane region" description="Helical" evidence="6">
    <location>
        <begin position="183"/>
        <end position="204"/>
    </location>
</feature>
<protein>
    <submittedName>
        <fullName evidence="8">O-antigen ligase family protein</fullName>
    </submittedName>
</protein>
<dbReference type="PANTHER" id="PTHR37422:SF17">
    <property type="entry name" value="O-ANTIGEN LIGASE"/>
    <property type="match status" value="1"/>
</dbReference>
<evidence type="ECO:0000256" key="3">
    <source>
        <dbReference type="ARBA" id="ARBA00022989"/>
    </source>
</evidence>
<feature type="transmembrane region" description="Helical" evidence="6">
    <location>
        <begin position="305"/>
        <end position="329"/>
    </location>
</feature>
<reference evidence="8 9" key="1">
    <citation type="submission" date="2024-04" db="EMBL/GenBank/DDBJ databases">
        <title>Novel species of the genus Ideonella isolated from streams.</title>
        <authorList>
            <person name="Lu H."/>
        </authorList>
    </citation>
    <scope>NUCLEOTIDE SEQUENCE [LARGE SCALE GENOMIC DNA]</scope>
    <source>
        <strain evidence="8 9">DXS22W</strain>
    </source>
</reference>
<feature type="transmembrane region" description="Helical" evidence="6">
    <location>
        <begin position="446"/>
        <end position="465"/>
    </location>
</feature>
<feature type="transmembrane region" description="Helical" evidence="6">
    <location>
        <begin position="46"/>
        <end position="64"/>
    </location>
</feature>
<organism evidence="8 9">
    <name type="scientific">Pseudaquabacterium inlustre</name>
    <dbReference type="NCBI Taxonomy" id="2984192"/>
    <lineage>
        <taxon>Bacteria</taxon>
        <taxon>Pseudomonadati</taxon>
        <taxon>Pseudomonadota</taxon>
        <taxon>Betaproteobacteria</taxon>
        <taxon>Burkholderiales</taxon>
        <taxon>Sphaerotilaceae</taxon>
        <taxon>Pseudaquabacterium</taxon>
    </lineage>
</organism>
<dbReference type="PANTHER" id="PTHR37422">
    <property type="entry name" value="TEICHURONIC ACID BIOSYNTHESIS PROTEIN TUAE"/>
    <property type="match status" value="1"/>
</dbReference>
<feature type="transmembrane region" description="Helical" evidence="6">
    <location>
        <begin position="150"/>
        <end position="171"/>
    </location>
</feature>
<gene>
    <name evidence="8" type="ORF">AACH10_12930</name>
</gene>